<dbReference type="EMBL" id="UINC01024123">
    <property type="protein sequence ID" value="SVA97157.1"/>
    <property type="molecule type" value="Genomic_DNA"/>
</dbReference>
<organism evidence="2">
    <name type="scientific">marine metagenome</name>
    <dbReference type="NCBI Taxonomy" id="408172"/>
    <lineage>
        <taxon>unclassified sequences</taxon>
        <taxon>metagenomes</taxon>
        <taxon>ecological metagenomes</taxon>
    </lineage>
</organism>
<reference evidence="2" key="1">
    <citation type="submission" date="2018-05" db="EMBL/GenBank/DDBJ databases">
        <authorList>
            <person name="Lanie J.A."/>
            <person name="Ng W.-L."/>
            <person name="Kazmierczak K.M."/>
            <person name="Andrzejewski T.M."/>
            <person name="Davidsen T.M."/>
            <person name="Wayne K.J."/>
            <person name="Tettelin H."/>
            <person name="Glass J.I."/>
            <person name="Rusch D."/>
            <person name="Podicherti R."/>
            <person name="Tsui H.-C.T."/>
            <person name="Winkler M.E."/>
        </authorList>
    </citation>
    <scope>NUCLEOTIDE SEQUENCE</scope>
</reference>
<sequence length="97" mass="10986">VDTRERSVSHPVYPVNFCTVIVRVTATPEAVQKYTESLRFADLLRIGYLNANNPVRKGYPQEQDSNNRHPSSAYTQSITNHASRRPSNTHDRRSSSA</sequence>
<feature type="compositionally biased region" description="Basic and acidic residues" evidence="1">
    <location>
        <begin position="88"/>
        <end position="97"/>
    </location>
</feature>
<protein>
    <submittedName>
        <fullName evidence="2">Uncharacterized protein</fullName>
    </submittedName>
</protein>
<evidence type="ECO:0000313" key="2">
    <source>
        <dbReference type="EMBL" id="SVA97157.1"/>
    </source>
</evidence>
<feature type="non-terminal residue" evidence="2">
    <location>
        <position position="1"/>
    </location>
</feature>
<name>A0A382A7Y4_9ZZZZ</name>
<dbReference type="AlphaFoldDB" id="A0A382A7Y4"/>
<proteinExistence type="predicted"/>
<evidence type="ECO:0000256" key="1">
    <source>
        <dbReference type="SAM" id="MobiDB-lite"/>
    </source>
</evidence>
<accession>A0A382A7Y4</accession>
<feature type="compositionally biased region" description="Polar residues" evidence="1">
    <location>
        <begin position="62"/>
        <end position="81"/>
    </location>
</feature>
<gene>
    <name evidence="2" type="ORF">METZ01_LOCUS150011</name>
</gene>
<feature type="region of interest" description="Disordered" evidence="1">
    <location>
        <begin position="52"/>
        <end position="97"/>
    </location>
</feature>